<sequence>MDVSISHTAPMPGSLMAFGSLPLTQGMDVGNSHLAPIPSSQTPIWNIEAGIHLTAPMTSSQPLIPINGLNQGKTAPSFKVLGFGIIQTYSMSSQTHIRNVEAKLLSEMSRLSYGNHAQRCGLGHGKVASV</sequence>
<dbReference type="Proteomes" id="UP000324222">
    <property type="component" value="Unassembled WGS sequence"/>
</dbReference>
<name>A0A5B7I7J1_PORTR</name>
<proteinExistence type="predicted"/>
<organism evidence="1 2">
    <name type="scientific">Portunus trituberculatus</name>
    <name type="common">Swimming crab</name>
    <name type="synonym">Neptunus trituberculatus</name>
    <dbReference type="NCBI Taxonomy" id="210409"/>
    <lineage>
        <taxon>Eukaryota</taxon>
        <taxon>Metazoa</taxon>
        <taxon>Ecdysozoa</taxon>
        <taxon>Arthropoda</taxon>
        <taxon>Crustacea</taxon>
        <taxon>Multicrustacea</taxon>
        <taxon>Malacostraca</taxon>
        <taxon>Eumalacostraca</taxon>
        <taxon>Eucarida</taxon>
        <taxon>Decapoda</taxon>
        <taxon>Pleocyemata</taxon>
        <taxon>Brachyura</taxon>
        <taxon>Eubrachyura</taxon>
        <taxon>Portunoidea</taxon>
        <taxon>Portunidae</taxon>
        <taxon>Portuninae</taxon>
        <taxon>Portunus</taxon>
    </lineage>
</organism>
<comment type="caution">
    <text evidence="1">The sequence shown here is derived from an EMBL/GenBank/DDBJ whole genome shotgun (WGS) entry which is preliminary data.</text>
</comment>
<dbReference type="EMBL" id="VSRR010044107">
    <property type="protein sequence ID" value="MPC76744.1"/>
    <property type="molecule type" value="Genomic_DNA"/>
</dbReference>
<accession>A0A5B7I7J1</accession>
<evidence type="ECO:0000313" key="1">
    <source>
        <dbReference type="EMBL" id="MPC76744.1"/>
    </source>
</evidence>
<gene>
    <name evidence="1" type="ORF">E2C01_071172</name>
</gene>
<evidence type="ECO:0000313" key="2">
    <source>
        <dbReference type="Proteomes" id="UP000324222"/>
    </source>
</evidence>
<dbReference type="AlphaFoldDB" id="A0A5B7I7J1"/>
<keyword evidence="2" id="KW-1185">Reference proteome</keyword>
<protein>
    <submittedName>
        <fullName evidence="1">Uncharacterized protein</fullName>
    </submittedName>
</protein>
<reference evidence="1 2" key="1">
    <citation type="submission" date="2019-05" db="EMBL/GenBank/DDBJ databases">
        <title>Another draft genome of Portunus trituberculatus and its Hox gene families provides insights of decapod evolution.</title>
        <authorList>
            <person name="Jeong J.-H."/>
            <person name="Song I."/>
            <person name="Kim S."/>
            <person name="Choi T."/>
            <person name="Kim D."/>
            <person name="Ryu S."/>
            <person name="Kim W."/>
        </authorList>
    </citation>
    <scope>NUCLEOTIDE SEQUENCE [LARGE SCALE GENOMIC DNA]</scope>
    <source>
        <tissue evidence="1">Muscle</tissue>
    </source>
</reference>